<organism evidence="8 9">
    <name type="scientific">Plantactinospora endophytica</name>
    <dbReference type="NCBI Taxonomy" id="673535"/>
    <lineage>
        <taxon>Bacteria</taxon>
        <taxon>Bacillati</taxon>
        <taxon>Actinomycetota</taxon>
        <taxon>Actinomycetes</taxon>
        <taxon>Micromonosporales</taxon>
        <taxon>Micromonosporaceae</taxon>
        <taxon>Plantactinospora</taxon>
    </lineage>
</organism>
<comment type="caution">
    <text evidence="8">The sequence shown here is derived from an EMBL/GenBank/DDBJ whole genome shotgun (WGS) entry which is preliminary data.</text>
</comment>
<evidence type="ECO:0000256" key="4">
    <source>
        <dbReference type="ARBA" id="ARBA00023125"/>
    </source>
</evidence>
<evidence type="ECO:0000313" key="8">
    <source>
        <dbReference type="EMBL" id="GIG91270.1"/>
    </source>
</evidence>
<dbReference type="NCBIfam" id="TIGR02983">
    <property type="entry name" value="SigE-fam_strep"/>
    <property type="match status" value="1"/>
</dbReference>
<keyword evidence="5" id="KW-0804">Transcription</keyword>
<dbReference type="InterPro" id="IPR013325">
    <property type="entry name" value="RNA_pol_sigma_r2"/>
</dbReference>
<dbReference type="InterPro" id="IPR013249">
    <property type="entry name" value="RNA_pol_sigma70_r4_t2"/>
</dbReference>
<evidence type="ECO:0000313" key="9">
    <source>
        <dbReference type="Proteomes" id="UP000646749"/>
    </source>
</evidence>
<proteinExistence type="inferred from homology"/>
<dbReference type="SUPFAM" id="SSF88659">
    <property type="entry name" value="Sigma3 and sigma4 domains of RNA polymerase sigma factors"/>
    <property type="match status" value="1"/>
</dbReference>
<dbReference type="SUPFAM" id="SSF88946">
    <property type="entry name" value="Sigma2 domain of RNA polymerase sigma factors"/>
    <property type="match status" value="1"/>
</dbReference>
<reference evidence="8 9" key="1">
    <citation type="submission" date="2021-01" db="EMBL/GenBank/DDBJ databases">
        <title>Whole genome shotgun sequence of Plantactinospora endophytica NBRC 110450.</title>
        <authorList>
            <person name="Komaki H."/>
            <person name="Tamura T."/>
        </authorList>
    </citation>
    <scope>NUCLEOTIDE SEQUENCE [LARGE SCALE GENOMIC DNA]</scope>
    <source>
        <strain evidence="8 9">NBRC 110450</strain>
    </source>
</reference>
<dbReference type="Gene3D" id="1.10.1740.10">
    <property type="match status" value="1"/>
</dbReference>
<dbReference type="Pfam" id="PF04542">
    <property type="entry name" value="Sigma70_r2"/>
    <property type="match status" value="1"/>
</dbReference>
<dbReference type="PANTHER" id="PTHR43133">
    <property type="entry name" value="RNA POLYMERASE ECF-TYPE SIGMA FACTO"/>
    <property type="match status" value="1"/>
</dbReference>
<gene>
    <name evidence="8" type="ORF">Pen02_62060</name>
</gene>
<name>A0ABQ4E959_9ACTN</name>
<accession>A0ABQ4E959</accession>
<dbReference type="PANTHER" id="PTHR43133:SF50">
    <property type="entry name" value="ECF RNA POLYMERASE SIGMA FACTOR SIGM"/>
    <property type="match status" value="1"/>
</dbReference>
<evidence type="ECO:0000256" key="3">
    <source>
        <dbReference type="ARBA" id="ARBA00023082"/>
    </source>
</evidence>
<sequence length="174" mass="19806">MTVDDDGFREFVETRYMDLLRVAYHLTGSAQEAEDLVQTALVKAMRRWRRIDEPMAYLRRAMVNQHITVWRRYRAVEVLTSILPDRPGRDVAERDVAERVVEHQALREAMRGLSRRTRTVIVLRYVADLPEAEVARTLGCSVGSVKSRASRGLARLREALGQTPQAVDVMGAKG</sequence>
<dbReference type="Gene3D" id="1.10.10.10">
    <property type="entry name" value="Winged helix-like DNA-binding domain superfamily/Winged helix DNA-binding domain"/>
    <property type="match status" value="1"/>
</dbReference>
<keyword evidence="4" id="KW-0238">DNA-binding</keyword>
<evidence type="ECO:0000256" key="1">
    <source>
        <dbReference type="ARBA" id="ARBA00010641"/>
    </source>
</evidence>
<dbReference type="InterPro" id="IPR039425">
    <property type="entry name" value="RNA_pol_sigma-70-like"/>
</dbReference>
<evidence type="ECO:0000259" key="7">
    <source>
        <dbReference type="Pfam" id="PF08281"/>
    </source>
</evidence>
<feature type="domain" description="RNA polymerase sigma factor 70 region 4 type 2" evidence="7">
    <location>
        <begin position="104"/>
        <end position="156"/>
    </location>
</feature>
<dbReference type="InterPro" id="IPR036388">
    <property type="entry name" value="WH-like_DNA-bd_sf"/>
</dbReference>
<keyword evidence="9" id="KW-1185">Reference proteome</keyword>
<dbReference type="RefSeq" id="WP_203869666.1">
    <property type="nucleotide sequence ID" value="NZ_BONW01000035.1"/>
</dbReference>
<dbReference type="InterPro" id="IPR014284">
    <property type="entry name" value="RNA_pol_sigma-70_dom"/>
</dbReference>
<evidence type="ECO:0000256" key="2">
    <source>
        <dbReference type="ARBA" id="ARBA00023015"/>
    </source>
</evidence>
<dbReference type="Proteomes" id="UP000646749">
    <property type="component" value="Unassembled WGS sequence"/>
</dbReference>
<dbReference type="Pfam" id="PF08281">
    <property type="entry name" value="Sigma70_r4_2"/>
    <property type="match status" value="1"/>
</dbReference>
<evidence type="ECO:0000256" key="5">
    <source>
        <dbReference type="ARBA" id="ARBA00023163"/>
    </source>
</evidence>
<keyword evidence="3" id="KW-0731">Sigma factor</keyword>
<protein>
    <submittedName>
        <fullName evidence="8">RNA polymerase sigma factor</fullName>
    </submittedName>
</protein>
<feature type="domain" description="RNA polymerase sigma-70 region 2" evidence="6">
    <location>
        <begin position="13"/>
        <end position="74"/>
    </location>
</feature>
<keyword evidence="2" id="KW-0805">Transcription regulation</keyword>
<dbReference type="CDD" id="cd06171">
    <property type="entry name" value="Sigma70_r4"/>
    <property type="match status" value="1"/>
</dbReference>
<dbReference type="NCBIfam" id="TIGR02937">
    <property type="entry name" value="sigma70-ECF"/>
    <property type="match status" value="1"/>
</dbReference>
<dbReference type="InterPro" id="IPR007627">
    <property type="entry name" value="RNA_pol_sigma70_r2"/>
</dbReference>
<evidence type="ECO:0000259" key="6">
    <source>
        <dbReference type="Pfam" id="PF04542"/>
    </source>
</evidence>
<dbReference type="EMBL" id="BONW01000035">
    <property type="protein sequence ID" value="GIG91270.1"/>
    <property type="molecule type" value="Genomic_DNA"/>
</dbReference>
<dbReference type="InterPro" id="IPR013324">
    <property type="entry name" value="RNA_pol_sigma_r3/r4-like"/>
</dbReference>
<dbReference type="InterPro" id="IPR014325">
    <property type="entry name" value="RNA_pol_sigma-E_actinobac"/>
</dbReference>
<comment type="similarity">
    <text evidence="1">Belongs to the sigma-70 factor family. ECF subfamily.</text>
</comment>